<dbReference type="NCBIfam" id="TIGR01951">
    <property type="entry name" value="nusB"/>
    <property type="match status" value="1"/>
</dbReference>
<comment type="caution">
    <text evidence="7">The sequence shown here is derived from an EMBL/GenBank/DDBJ whole genome shotgun (WGS) entry which is preliminary data.</text>
</comment>
<dbReference type="InterPro" id="IPR035926">
    <property type="entry name" value="NusB-like_sf"/>
</dbReference>
<keyword evidence="2" id="KW-0889">Transcription antitermination</keyword>
<gene>
    <name evidence="7" type="primary">nusB</name>
    <name evidence="7" type="ORF">CO058_01200</name>
</gene>
<reference evidence="8" key="1">
    <citation type="submission" date="2017-09" db="EMBL/GenBank/DDBJ databases">
        <title>Depth-based differentiation of microbial function through sediment-hosted aquifers and enrichment of novel symbionts in the deep terrestrial subsurface.</title>
        <authorList>
            <person name="Probst A.J."/>
            <person name="Ladd B."/>
            <person name="Jarett J.K."/>
            <person name="Geller-Mcgrath D.E."/>
            <person name="Sieber C.M.K."/>
            <person name="Emerson J.B."/>
            <person name="Anantharaman K."/>
            <person name="Thomas B.C."/>
            <person name="Malmstrom R."/>
            <person name="Stieglmeier M."/>
            <person name="Klingl A."/>
            <person name="Woyke T."/>
            <person name="Ryan C.M."/>
            <person name="Banfield J.F."/>
        </authorList>
    </citation>
    <scope>NUCLEOTIDE SEQUENCE [LARGE SCALE GENOMIC DNA]</scope>
</reference>
<protein>
    <submittedName>
        <fullName evidence="7">Transcription antitermination factor NusB</fullName>
    </submittedName>
</protein>
<keyword evidence="3" id="KW-0694">RNA-binding</keyword>
<organism evidence="7 8">
    <name type="scientific">candidate division WWE3 bacterium CG_4_9_14_0_2_um_filter_35_11</name>
    <dbReference type="NCBI Taxonomy" id="1975077"/>
    <lineage>
        <taxon>Bacteria</taxon>
        <taxon>Katanobacteria</taxon>
    </lineage>
</organism>
<evidence type="ECO:0000256" key="4">
    <source>
        <dbReference type="ARBA" id="ARBA00023015"/>
    </source>
</evidence>
<dbReference type="AlphaFoldDB" id="A0A2M8EME3"/>
<dbReference type="SUPFAM" id="SSF48013">
    <property type="entry name" value="NusB-like"/>
    <property type="match status" value="1"/>
</dbReference>
<keyword evidence="5" id="KW-0804">Transcription</keyword>
<dbReference type="InterPro" id="IPR006027">
    <property type="entry name" value="NusB_RsmB_TIM44"/>
</dbReference>
<evidence type="ECO:0000313" key="7">
    <source>
        <dbReference type="EMBL" id="PJC23857.1"/>
    </source>
</evidence>
<dbReference type="GO" id="GO:0003723">
    <property type="term" value="F:RNA binding"/>
    <property type="evidence" value="ECO:0007669"/>
    <property type="project" value="UniProtKB-KW"/>
</dbReference>
<dbReference type="Gene3D" id="1.10.940.10">
    <property type="entry name" value="NusB-like"/>
    <property type="match status" value="1"/>
</dbReference>
<dbReference type="GO" id="GO:0006353">
    <property type="term" value="P:DNA-templated transcription termination"/>
    <property type="evidence" value="ECO:0007669"/>
    <property type="project" value="InterPro"/>
</dbReference>
<feature type="domain" description="NusB/RsmB/TIM44" evidence="6">
    <location>
        <begin position="9"/>
        <end position="142"/>
    </location>
</feature>
<keyword evidence="4" id="KW-0805">Transcription regulation</keyword>
<dbReference type="GO" id="GO:0005829">
    <property type="term" value="C:cytosol"/>
    <property type="evidence" value="ECO:0007669"/>
    <property type="project" value="TreeGrafter"/>
</dbReference>
<evidence type="ECO:0000256" key="1">
    <source>
        <dbReference type="ARBA" id="ARBA00005952"/>
    </source>
</evidence>
<evidence type="ECO:0000256" key="3">
    <source>
        <dbReference type="ARBA" id="ARBA00022884"/>
    </source>
</evidence>
<name>A0A2M8EME3_UNCKA</name>
<dbReference type="GO" id="GO:0031564">
    <property type="term" value="P:transcription antitermination"/>
    <property type="evidence" value="ECO:0007669"/>
    <property type="project" value="UniProtKB-KW"/>
</dbReference>
<accession>A0A2M8EME3</accession>
<evidence type="ECO:0000259" key="6">
    <source>
        <dbReference type="Pfam" id="PF01029"/>
    </source>
</evidence>
<evidence type="ECO:0000256" key="2">
    <source>
        <dbReference type="ARBA" id="ARBA00022814"/>
    </source>
</evidence>
<dbReference type="Pfam" id="PF01029">
    <property type="entry name" value="NusB"/>
    <property type="match status" value="1"/>
</dbReference>
<dbReference type="PANTHER" id="PTHR11078:SF3">
    <property type="entry name" value="ANTITERMINATION NUSB DOMAIN-CONTAINING PROTEIN"/>
    <property type="match status" value="1"/>
</dbReference>
<evidence type="ECO:0000313" key="8">
    <source>
        <dbReference type="Proteomes" id="UP000229756"/>
    </source>
</evidence>
<dbReference type="PANTHER" id="PTHR11078">
    <property type="entry name" value="N UTILIZATION SUBSTANCE PROTEIN B-RELATED"/>
    <property type="match status" value="1"/>
</dbReference>
<sequence length="144" mass="16122">MKTSKDPRHQSRRIAVSYVYSKESNSTATYISSKEEIYDLVDVAKESLEVSTFDKKLLDNIISDISQNIGTYKDAIIKNSTDWDISKMYRMDLSILIVATCEMITKQTPPKVVIDEAVELAKEFGSEESSKFINGILGGIAKSL</sequence>
<proteinExistence type="inferred from homology"/>
<dbReference type="Proteomes" id="UP000229756">
    <property type="component" value="Unassembled WGS sequence"/>
</dbReference>
<dbReference type="EMBL" id="PFSJ01000009">
    <property type="protein sequence ID" value="PJC23857.1"/>
    <property type="molecule type" value="Genomic_DNA"/>
</dbReference>
<comment type="similarity">
    <text evidence="1">Belongs to the NusB family.</text>
</comment>
<evidence type="ECO:0000256" key="5">
    <source>
        <dbReference type="ARBA" id="ARBA00023163"/>
    </source>
</evidence>
<dbReference type="InterPro" id="IPR011605">
    <property type="entry name" value="NusB_fam"/>
</dbReference>